<dbReference type="PANTHER" id="PTHR47963">
    <property type="entry name" value="DEAD-BOX ATP-DEPENDENT RNA HELICASE 47, MITOCHONDRIAL"/>
    <property type="match status" value="1"/>
</dbReference>
<dbReference type="AlphaFoldDB" id="A0A9P6MQB3"/>
<dbReference type="SUPFAM" id="SSF52540">
    <property type="entry name" value="P-loop containing nucleoside triphosphate hydrolases"/>
    <property type="match status" value="1"/>
</dbReference>
<dbReference type="GO" id="GO:0003723">
    <property type="term" value="F:RNA binding"/>
    <property type="evidence" value="ECO:0007669"/>
    <property type="project" value="TreeGrafter"/>
</dbReference>
<feature type="domain" description="Helicase C-terminal" evidence="8">
    <location>
        <begin position="392"/>
        <end position="532"/>
    </location>
</feature>
<evidence type="ECO:0000259" key="8">
    <source>
        <dbReference type="PROSITE" id="PS51194"/>
    </source>
</evidence>
<evidence type="ECO:0000259" key="7">
    <source>
        <dbReference type="PROSITE" id="PS51192"/>
    </source>
</evidence>
<dbReference type="InterPro" id="IPR011545">
    <property type="entry name" value="DEAD/DEAH_box_helicase_dom"/>
</dbReference>
<dbReference type="InterPro" id="IPR050547">
    <property type="entry name" value="DEAD_box_RNA_helicases"/>
</dbReference>
<keyword evidence="2" id="KW-0547">Nucleotide-binding</keyword>
<reference evidence="9" key="1">
    <citation type="journal article" date="2020" name="Fungal Divers.">
        <title>Resolving the Mortierellaceae phylogeny through synthesis of multi-gene phylogenetics and phylogenomics.</title>
        <authorList>
            <person name="Vandepol N."/>
            <person name="Liber J."/>
            <person name="Desiro A."/>
            <person name="Na H."/>
            <person name="Kennedy M."/>
            <person name="Barry K."/>
            <person name="Grigoriev I.V."/>
            <person name="Miller A.N."/>
            <person name="O'Donnell K."/>
            <person name="Stajich J.E."/>
            <person name="Bonito G."/>
        </authorList>
    </citation>
    <scope>NUCLEOTIDE SEQUENCE</scope>
    <source>
        <strain evidence="9">NRRL 2769</strain>
    </source>
</reference>
<dbReference type="Proteomes" id="UP000703661">
    <property type="component" value="Unassembled WGS sequence"/>
</dbReference>
<gene>
    <name evidence="9" type="ORF">BGZ80_001810</name>
</gene>
<evidence type="ECO:0000256" key="5">
    <source>
        <dbReference type="ARBA" id="ARBA00022840"/>
    </source>
</evidence>
<accession>A0A9P6MQB3</accession>
<feature type="domain" description="Helicase ATP-binding" evidence="7">
    <location>
        <begin position="14"/>
        <end position="278"/>
    </location>
</feature>
<dbReference type="PROSITE" id="PS51194">
    <property type="entry name" value="HELICASE_CTER"/>
    <property type="match status" value="1"/>
</dbReference>
<feature type="region of interest" description="Disordered" evidence="6">
    <location>
        <begin position="105"/>
        <end position="133"/>
    </location>
</feature>
<dbReference type="PANTHER" id="PTHR47963:SF8">
    <property type="entry name" value="ATP-DEPENDENT RNA HELICASE DEAD"/>
    <property type="match status" value="1"/>
</dbReference>
<comment type="caution">
    <text evidence="9">The sequence shown here is derived from an EMBL/GenBank/DDBJ whole genome shotgun (WGS) entry which is preliminary data.</text>
</comment>
<proteinExistence type="predicted"/>
<dbReference type="EC" id="3.6.4.13" evidence="1"/>
<keyword evidence="3" id="KW-0378">Hydrolase</keyword>
<evidence type="ECO:0000313" key="9">
    <source>
        <dbReference type="EMBL" id="KAG0010075.1"/>
    </source>
</evidence>
<dbReference type="Gene3D" id="3.40.50.300">
    <property type="entry name" value="P-loop containing nucleotide triphosphate hydrolases"/>
    <property type="match status" value="2"/>
</dbReference>
<evidence type="ECO:0000313" key="10">
    <source>
        <dbReference type="Proteomes" id="UP000703661"/>
    </source>
</evidence>
<evidence type="ECO:0000256" key="1">
    <source>
        <dbReference type="ARBA" id="ARBA00012552"/>
    </source>
</evidence>
<feature type="compositionally biased region" description="Basic residues" evidence="6">
    <location>
        <begin position="116"/>
        <end position="126"/>
    </location>
</feature>
<dbReference type="InterPro" id="IPR001650">
    <property type="entry name" value="Helicase_C-like"/>
</dbReference>
<dbReference type="SMART" id="SM00490">
    <property type="entry name" value="HELICc"/>
    <property type="match status" value="1"/>
</dbReference>
<keyword evidence="4" id="KW-0347">Helicase</keyword>
<sequence>MAIQEPTLLQSNFTPPILTGKDVLIRDTTGSGKTFGILLALLSKPRRRIGPDRRPGITSVIVVPNQELAFQLQSWAQSLLPSANEQQMQEMLQVIVTPSVSILSNSDDLSLDRPKLSSRKRSKRGTKGSLSAIPEPDVVDKQVQTLAETLPHVLVATPARLWNLIERGVLDLSGIETLVLDEVDHLIRLPKRFASQKEIENRDRHPKPAELAVREIIRSAQAAGRYGTLDNKTKEGGTVQESNEQGSLDRIQIIAASATMNRPMRYWLESNNWVQDPEWVDTTKSVVLPEGIEHHCLVIGAQSIRNMRLESDRTPWNERGLIRENSESQRVSGEEEEVDWDEKDRAWKKDKELSWKEQQLEAGGASLDGENQVEKFRDDDDRILEGVATACMLDKVENACVFFCSSFSLGDLATRLAVDFGLEVQQIQSAFEGQNGEKQGMIVGTTKNSRKGIYIAHESNARGLDLPGLSHVYIVGLPSAPSSYIHMAGRTGRMGKKGQVVTIIRDDGHLEDRARSMFRTLNVAIQPFRHVE</sequence>
<evidence type="ECO:0000256" key="2">
    <source>
        <dbReference type="ARBA" id="ARBA00022741"/>
    </source>
</evidence>
<dbReference type="GO" id="GO:0003724">
    <property type="term" value="F:RNA helicase activity"/>
    <property type="evidence" value="ECO:0007669"/>
    <property type="project" value="UniProtKB-EC"/>
</dbReference>
<organism evidence="9 10">
    <name type="scientific">Entomortierella chlamydospora</name>
    <dbReference type="NCBI Taxonomy" id="101097"/>
    <lineage>
        <taxon>Eukaryota</taxon>
        <taxon>Fungi</taxon>
        <taxon>Fungi incertae sedis</taxon>
        <taxon>Mucoromycota</taxon>
        <taxon>Mortierellomycotina</taxon>
        <taxon>Mortierellomycetes</taxon>
        <taxon>Mortierellales</taxon>
        <taxon>Mortierellaceae</taxon>
        <taxon>Entomortierella</taxon>
    </lineage>
</organism>
<dbReference type="EMBL" id="JAAAID010001421">
    <property type="protein sequence ID" value="KAG0010075.1"/>
    <property type="molecule type" value="Genomic_DNA"/>
</dbReference>
<dbReference type="InterPro" id="IPR014001">
    <property type="entry name" value="Helicase_ATP-bd"/>
</dbReference>
<dbReference type="Pfam" id="PF00271">
    <property type="entry name" value="Helicase_C"/>
    <property type="match status" value="1"/>
</dbReference>
<evidence type="ECO:0000256" key="3">
    <source>
        <dbReference type="ARBA" id="ARBA00022801"/>
    </source>
</evidence>
<evidence type="ECO:0000256" key="6">
    <source>
        <dbReference type="SAM" id="MobiDB-lite"/>
    </source>
</evidence>
<keyword evidence="10" id="KW-1185">Reference proteome</keyword>
<name>A0A9P6MQB3_9FUNG</name>
<protein>
    <recommendedName>
        <fullName evidence="1">RNA helicase</fullName>
        <ecNumber evidence="1">3.6.4.13</ecNumber>
    </recommendedName>
</protein>
<keyword evidence="5" id="KW-0067">ATP-binding</keyword>
<dbReference type="OrthoDB" id="10256233at2759"/>
<evidence type="ECO:0000256" key="4">
    <source>
        <dbReference type="ARBA" id="ARBA00022806"/>
    </source>
</evidence>
<dbReference type="InterPro" id="IPR027417">
    <property type="entry name" value="P-loop_NTPase"/>
</dbReference>
<dbReference type="Pfam" id="PF00270">
    <property type="entry name" value="DEAD"/>
    <property type="match status" value="2"/>
</dbReference>
<dbReference type="SMART" id="SM00487">
    <property type="entry name" value="DEXDc"/>
    <property type="match status" value="1"/>
</dbReference>
<dbReference type="PROSITE" id="PS51192">
    <property type="entry name" value="HELICASE_ATP_BIND_1"/>
    <property type="match status" value="1"/>
</dbReference>
<dbReference type="GO" id="GO:0005524">
    <property type="term" value="F:ATP binding"/>
    <property type="evidence" value="ECO:0007669"/>
    <property type="project" value="UniProtKB-KW"/>
</dbReference>
<dbReference type="GO" id="GO:0016787">
    <property type="term" value="F:hydrolase activity"/>
    <property type="evidence" value="ECO:0007669"/>
    <property type="project" value="UniProtKB-KW"/>
</dbReference>